<sequence>MPRAECRNEKCERSTNVFESEDFDKLLIMVASHYWYSAKEVKTDFGAFFLSHECTTFTIDGDREHIISFNAGRWEELISGSFINMGTLPRGSPC</sequence>
<accession>A0A1F4ZXX8</accession>
<reference evidence="1 2" key="1">
    <citation type="journal article" date="2016" name="Nat. Commun.">
        <title>Thousands of microbial genomes shed light on interconnected biogeochemical processes in an aquifer system.</title>
        <authorList>
            <person name="Anantharaman K."/>
            <person name="Brown C.T."/>
            <person name="Hug L.A."/>
            <person name="Sharon I."/>
            <person name="Castelle C.J."/>
            <person name="Probst A.J."/>
            <person name="Thomas B.C."/>
            <person name="Singh A."/>
            <person name="Wilkins M.J."/>
            <person name="Karaoz U."/>
            <person name="Brodie E.L."/>
            <person name="Williams K.H."/>
            <person name="Hubbard S.S."/>
            <person name="Banfield J.F."/>
        </authorList>
    </citation>
    <scope>NUCLEOTIDE SEQUENCE [LARGE SCALE GENOMIC DNA]</scope>
</reference>
<dbReference type="Proteomes" id="UP000178188">
    <property type="component" value="Unassembled WGS sequence"/>
</dbReference>
<evidence type="ECO:0000313" key="1">
    <source>
        <dbReference type="EMBL" id="OGD11249.1"/>
    </source>
</evidence>
<organism evidence="1 2">
    <name type="scientific">Candidatus Amesbacteria bacterium RIFOXYB1_FULL_47_9</name>
    <dbReference type="NCBI Taxonomy" id="1797266"/>
    <lineage>
        <taxon>Bacteria</taxon>
        <taxon>Candidatus Amesiibacteriota</taxon>
    </lineage>
</organism>
<comment type="caution">
    <text evidence="1">The sequence shown here is derived from an EMBL/GenBank/DDBJ whole genome shotgun (WGS) entry which is preliminary data.</text>
</comment>
<gene>
    <name evidence="1" type="ORF">A2395_04510</name>
</gene>
<evidence type="ECO:0000313" key="2">
    <source>
        <dbReference type="Proteomes" id="UP000178188"/>
    </source>
</evidence>
<dbReference type="AlphaFoldDB" id="A0A1F4ZXX8"/>
<dbReference type="EMBL" id="MEXU01000003">
    <property type="protein sequence ID" value="OGD11249.1"/>
    <property type="molecule type" value="Genomic_DNA"/>
</dbReference>
<name>A0A1F4ZXX8_9BACT</name>
<proteinExistence type="predicted"/>
<protein>
    <submittedName>
        <fullName evidence="1">Uncharacterized protein</fullName>
    </submittedName>
</protein>